<sequence>MPSYRVTLGVGLLRGSTAPEDVLPAAAGAARALATVEAYDLGVVRGRARITVRFTADDDPAALHVAGAVTRTVTDLATVDGPQVTRRWGSRWYPLRADGRIPRPPVG</sequence>
<accession>A0A4Y3KXY1</accession>
<organism evidence="1 2">
    <name type="scientific">Cellulomonas cellasea</name>
    <dbReference type="NCBI Taxonomy" id="43670"/>
    <lineage>
        <taxon>Bacteria</taxon>
        <taxon>Bacillati</taxon>
        <taxon>Actinomycetota</taxon>
        <taxon>Actinomycetes</taxon>
        <taxon>Micrococcales</taxon>
        <taxon>Cellulomonadaceae</taxon>
        <taxon>Cellulomonas</taxon>
    </lineage>
</organism>
<protein>
    <submittedName>
        <fullName evidence="1">Uncharacterized protein</fullName>
    </submittedName>
</protein>
<evidence type="ECO:0000313" key="2">
    <source>
        <dbReference type="Proteomes" id="UP000317046"/>
    </source>
</evidence>
<dbReference type="Proteomes" id="UP000317046">
    <property type="component" value="Unassembled WGS sequence"/>
</dbReference>
<keyword evidence="2" id="KW-1185">Reference proteome</keyword>
<gene>
    <name evidence="1" type="ORF">CCE01nite_20140</name>
</gene>
<reference evidence="1" key="1">
    <citation type="submission" date="2019-06" db="EMBL/GenBank/DDBJ databases">
        <title>Whole genome shotgun sequence of Cellulomonas cellasea NBRC 3753.</title>
        <authorList>
            <person name="Hosoyama A."/>
            <person name="Uohara A."/>
            <person name="Ohji S."/>
            <person name="Ichikawa N."/>
        </authorList>
    </citation>
    <scope>NUCLEOTIDE SEQUENCE [LARGE SCALE GENOMIC DNA]</scope>
    <source>
        <strain evidence="1">NBRC 3753</strain>
    </source>
</reference>
<evidence type="ECO:0000313" key="1">
    <source>
        <dbReference type="EMBL" id="GEA88065.1"/>
    </source>
</evidence>
<name>A0A4Y3KXY1_9CELL</name>
<dbReference type="EMBL" id="BJLR01000017">
    <property type="protein sequence ID" value="GEA88065.1"/>
    <property type="molecule type" value="Genomic_DNA"/>
</dbReference>
<proteinExistence type="predicted"/>
<dbReference type="AlphaFoldDB" id="A0A4Y3KXY1"/>
<comment type="caution">
    <text evidence="1">The sequence shown here is derived from an EMBL/GenBank/DDBJ whole genome shotgun (WGS) entry which is preliminary data.</text>
</comment>